<dbReference type="AlphaFoldDB" id="A0A126PVV7"/>
<dbReference type="EMBL" id="CP014323">
    <property type="protein sequence ID" value="AMJ97133.1"/>
    <property type="molecule type" value="Genomic_DNA"/>
</dbReference>
<keyword evidence="1" id="KW-0472">Membrane</keyword>
<gene>
    <name evidence="2" type="ORF">AVL55_02490</name>
</gene>
<proteinExistence type="predicted"/>
<evidence type="ECO:0000256" key="1">
    <source>
        <dbReference type="SAM" id="Phobius"/>
    </source>
</evidence>
<dbReference type="Proteomes" id="UP000063991">
    <property type="component" value="Chromosome"/>
</dbReference>
<evidence type="ECO:0000313" key="2">
    <source>
        <dbReference type="EMBL" id="AMJ97133.1"/>
    </source>
</evidence>
<reference evidence="2 3" key="1">
    <citation type="submission" date="2015-12" db="EMBL/GenBank/DDBJ databases">
        <authorList>
            <person name="Shamseldin A."/>
            <person name="Moawad H."/>
            <person name="Abd El-Rahim W.M."/>
            <person name="Sadowsky M.J."/>
        </authorList>
    </citation>
    <scope>NUCLEOTIDE SEQUENCE [LARGE SCALE GENOMIC DNA]</scope>
    <source>
        <strain evidence="2 3">D7</strain>
    </source>
</reference>
<feature type="transmembrane region" description="Helical" evidence="1">
    <location>
        <begin position="53"/>
        <end position="72"/>
    </location>
</feature>
<name>A0A126PVV7_ALTMA</name>
<protein>
    <recommendedName>
        <fullName evidence="4">DUF3955 domain-containing protein</fullName>
    </recommendedName>
</protein>
<organism evidence="2 3">
    <name type="scientific">Alteromonas macleodii</name>
    <name type="common">Pseudoalteromonas macleodii</name>
    <dbReference type="NCBI Taxonomy" id="28108"/>
    <lineage>
        <taxon>Bacteria</taxon>
        <taxon>Pseudomonadati</taxon>
        <taxon>Pseudomonadota</taxon>
        <taxon>Gammaproteobacteria</taxon>
        <taxon>Alteromonadales</taxon>
        <taxon>Alteromonadaceae</taxon>
        <taxon>Alteromonas/Salinimonas group</taxon>
        <taxon>Alteromonas</taxon>
    </lineage>
</organism>
<accession>A0A126PVV7</accession>
<evidence type="ECO:0000313" key="3">
    <source>
        <dbReference type="Proteomes" id="UP000063991"/>
    </source>
</evidence>
<evidence type="ECO:0008006" key="4">
    <source>
        <dbReference type="Google" id="ProtNLM"/>
    </source>
</evidence>
<keyword evidence="1" id="KW-1133">Transmembrane helix</keyword>
<sequence>MKPFMKKHSKSDKVLLVSCGLFFISLFIHGLSTGQVSPKGGEDYSLETSPNMFYFILGVYAALTGACIFQLVRNKMQFK</sequence>
<keyword evidence="1" id="KW-0812">Transmembrane</keyword>